<dbReference type="EMBL" id="LCTV02000016">
    <property type="protein sequence ID" value="PRQ70283.1"/>
    <property type="molecule type" value="Genomic_DNA"/>
</dbReference>
<protein>
    <submittedName>
        <fullName evidence="1">Uncharacterized protein</fullName>
    </submittedName>
</protein>
<organism evidence="1 2">
    <name type="scientific">Rhodotorula toruloides</name>
    <name type="common">Yeast</name>
    <name type="synonym">Rhodosporidium toruloides</name>
    <dbReference type="NCBI Taxonomy" id="5286"/>
    <lineage>
        <taxon>Eukaryota</taxon>
        <taxon>Fungi</taxon>
        <taxon>Dikarya</taxon>
        <taxon>Basidiomycota</taxon>
        <taxon>Pucciniomycotina</taxon>
        <taxon>Microbotryomycetes</taxon>
        <taxon>Sporidiobolales</taxon>
        <taxon>Sporidiobolaceae</taxon>
        <taxon>Rhodotorula</taxon>
    </lineage>
</organism>
<gene>
    <name evidence="1" type="ORF">AAT19DRAFT_11515</name>
</gene>
<dbReference type="Proteomes" id="UP000239560">
    <property type="component" value="Unassembled WGS sequence"/>
</dbReference>
<accession>A0A2S9ZX31</accession>
<evidence type="ECO:0000313" key="1">
    <source>
        <dbReference type="EMBL" id="PRQ70283.1"/>
    </source>
</evidence>
<name>A0A2S9ZX31_RHOTO</name>
<comment type="caution">
    <text evidence="1">The sequence shown here is derived from an EMBL/GenBank/DDBJ whole genome shotgun (WGS) entry which is preliminary data.</text>
</comment>
<evidence type="ECO:0000313" key="2">
    <source>
        <dbReference type="Proteomes" id="UP000239560"/>
    </source>
</evidence>
<dbReference type="AlphaFoldDB" id="A0A2S9ZX31"/>
<reference evidence="1 2" key="1">
    <citation type="journal article" date="2018" name="Elife">
        <title>Functional genomics of lipid metabolism in the oleaginous yeast Rhodosporidium toruloides.</title>
        <authorList>
            <person name="Coradetti S.T."/>
            <person name="Pinel D."/>
            <person name="Geiselman G."/>
            <person name="Ito M."/>
            <person name="Mondo S."/>
            <person name="Reilly M.C."/>
            <person name="Cheng Y.F."/>
            <person name="Bauer S."/>
            <person name="Grigoriev I."/>
            <person name="Gladden J.M."/>
            <person name="Simmons B.A."/>
            <person name="Brem R."/>
            <person name="Arkin A.P."/>
            <person name="Skerker J.M."/>
        </authorList>
    </citation>
    <scope>NUCLEOTIDE SEQUENCE [LARGE SCALE GENOMIC DNA]</scope>
    <source>
        <strain evidence="1 2">NBRC 0880</strain>
    </source>
</reference>
<sequence>MAARAVVILDHVLDKHAQEESTTQQGWSDSASNLSLASSKITTPSTAGTHSECTAVRPTLLNFNGRATDTHIHPQFFPNDYSQHFPQLYQQPTFSAPPPPSSFFAYPPPTMPPPPQQPNPQPHFAVPQVPQAVRSSRPALSVYTTVAPPAQAAKLPTPIHSPWIDTATTPTRYAQAYQWTDRFM</sequence>
<proteinExistence type="predicted"/>